<protein>
    <submittedName>
        <fullName evidence="1">Uncharacterized protein</fullName>
    </submittedName>
</protein>
<name>A0A917UE33_9ACTN</name>
<sequence>MQASDSGASAAELVMTVMPTDDAGARTAAKYEWQALMAAADGLRMYLDALDTDGNLVQTEVCRVLCERHEDWVALRNGDAELVSAKDFGLSFGAYTTLNSLADDGGVAHLFNRWLAMQEKASCRLVTTVGLEGPPQKLVALAEALRDRRLAGRELVSDEEHDGLLNDFGKALLKYCGGLPDRWKPPEGAPLEVIPTAEHRRQMARFLSVFSFQSRVPEDYVGHAAPSMYVQPVLDRLRSPVAAGSVWEAVASLFRARMRAAGPISTGGLPKVLAFPLGASTPTPVELEGSLASRIVTLQDIDLAIRTAIAYPAGFAQLPRLVRTSRLAVKMETGGCSDNAVERAEQLRTDYQDLWRQRLAADPVARIHQSRLHRMLLKISDTATFRVRRQTTRWGADLWRQLETELEQHEGALPDDMDIDLALGGLCELSNRCQVWFSDSFDVDQELARRRGSVGGEDS</sequence>
<organism evidence="1 2">
    <name type="scientific">Dactylosporangium sucinum</name>
    <dbReference type="NCBI Taxonomy" id="1424081"/>
    <lineage>
        <taxon>Bacteria</taxon>
        <taxon>Bacillati</taxon>
        <taxon>Actinomycetota</taxon>
        <taxon>Actinomycetes</taxon>
        <taxon>Micromonosporales</taxon>
        <taxon>Micromonosporaceae</taxon>
        <taxon>Dactylosporangium</taxon>
    </lineage>
</organism>
<comment type="caution">
    <text evidence="1">The sequence shown here is derived from an EMBL/GenBank/DDBJ whole genome shotgun (WGS) entry which is preliminary data.</text>
</comment>
<evidence type="ECO:0000313" key="2">
    <source>
        <dbReference type="Proteomes" id="UP000642070"/>
    </source>
</evidence>
<evidence type="ECO:0000313" key="1">
    <source>
        <dbReference type="EMBL" id="GGM86287.1"/>
    </source>
</evidence>
<gene>
    <name evidence="1" type="ORF">GCM10007977_105240</name>
</gene>
<keyword evidence="2" id="KW-1185">Reference proteome</keyword>
<proteinExistence type="predicted"/>
<dbReference type="EMBL" id="BMPI01000106">
    <property type="protein sequence ID" value="GGM86287.1"/>
    <property type="molecule type" value="Genomic_DNA"/>
</dbReference>
<dbReference type="Proteomes" id="UP000642070">
    <property type="component" value="Unassembled WGS sequence"/>
</dbReference>
<reference evidence="1" key="2">
    <citation type="submission" date="2020-09" db="EMBL/GenBank/DDBJ databases">
        <authorList>
            <person name="Sun Q."/>
            <person name="Ohkuma M."/>
        </authorList>
    </citation>
    <scope>NUCLEOTIDE SEQUENCE</scope>
    <source>
        <strain evidence="1">JCM 19831</strain>
    </source>
</reference>
<reference evidence="1" key="1">
    <citation type="journal article" date="2014" name="Int. J. Syst. Evol. Microbiol.">
        <title>Complete genome sequence of Corynebacterium casei LMG S-19264T (=DSM 44701T), isolated from a smear-ripened cheese.</title>
        <authorList>
            <consortium name="US DOE Joint Genome Institute (JGI-PGF)"/>
            <person name="Walter F."/>
            <person name="Albersmeier A."/>
            <person name="Kalinowski J."/>
            <person name="Ruckert C."/>
        </authorList>
    </citation>
    <scope>NUCLEOTIDE SEQUENCE</scope>
    <source>
        <strain evidence="1">JCM 19831</strain>
    </source>
</reference>
<dbReference type="AlphaFoldDB" id="A0A917UE33"/>
<accession>A0A917UE33</accession>